<dbReference type="Pfam" id="PF07012">
    <property type="entry name" value="Curlin_rpt"/>
    <property type="match status" value="1"/>
</dbReference>
<comment type="similarity">
    <text evidence="1">Belongs to the CsgA/CsgB family.</text>
</comment>
<feature type="signal peptide" evidence="3">
    <location>
        <begin position="1"/>
        <end position="19"/>
    </location>
</feature>
<name>A0A1G7SVG9_9HYPH</name>
<dbReference type="RefSeq" id="WP_143009301.1">
    <property type="nucleotide sequence ID" value="NZ_FNCS01000001.1"/>
</dbReference>
<evidence type="ECO:0000313" key="4">
    <source>
        <dbReference type="EMBL" id="SDG27096.1"/>
    </source>
</evidence>
<protein>
    <submittedName>
        <fullName evidence="4">Minor curlin subunit</fullName>
    </submittedName>
</protein>
<evidence type="ECO:0000256" key="2">
    <source>
        <dbReference type="ARBA" id="ARBA00022729"/>
    </source>
</evidence>
<dbReference type="GO" id="GO:0007155">
    <property type="term" value="P:cell adhesion"/>
    <property type="evidence" value="ECO:0007669"/>
    <property type="project" value="InterPro"/>
</dbReference>
<keyword evidence="5" id="KW-1185">Reference proteome</keyword>
<evidence type="ECO:0000256" key="1">
    <source>
        <dbReference type="ARBA" id="ARBA00009766"/>
    </source>
</evidence>
<proteinExistence type="inferred from homology"/>
<dbReference type="STRING" id="440168.SAMN04487974_101757"/>
<organism evidence="4 5">
    <name type="scientific">Pelagibacterium luteolum</name>
    <dbReference type="NCBI Taxonomy" id="440168"/>
    <lineage>
        <taxon>Bacteria</taxon>
        <taxon>Pseudomonadati</taxon>
        <taxon>Pseudomonadota</taxon>
        <taxon>Alphaproteobacteria</taxon>
        <taxon>Hyphomicrobiales</taxon>
        <taxon>Devosiaceae</taxon>
        <taxon>Pelagibacterium</taxon>
    </lineage>
</organism>
<dbReference type="GO" id="GO:0009289">
    <property type="term" value="C:pilus"/>
    <property type="evidence" value="ECO:0007669"/>
    <property type="project" value="InterPro"/>
</dbReference>
<evidence type="ECO:0000256" key="3">
    <source>
        <dbReference type="SAM" id="SignalP"/>
    </source>
</evidence>
<dbReference type="Proteomes" id="UP000199495">
    <property type="component" value="Unassembled WGS sequence"/>
</dbReference>
<dbReference type="OrthoDB" id="8232393at2"/>
<keyword evidence="2 3" id="KW-0732">Signal</keyword>
<feature type="chain" id="PRO_5011478048" evidence="3">
    <location>
        <begin position="20"/>
        <end position="147"/>
    </location>
</feature>
<gene>
    <name evidence="4" type="ORF">SAMN04487974_101757</name>
</gene>
<dbReference type="EMBL" id="FNCS01000001">
    <property type="protein sequence ID" value="SDG27096.1"/>
    <property type="molecule type" value="Genomic_DNA"/>
</dbReference>
<sequence>MKTLLASVLLSSLANAAYASPAYIQQSPFLDAAPALTIDMVDFSSIAAHVDEVMRPLSQGNLPAATVIQTGLFNQADITQTGTDNLGLIVQRGTANSASLLQGGSRNIGFVQQVGYGNAAALTQVGSGHNAFISQQGRGNVAVVRQY</sequence>
<dbReference type="AlphaFoldDB" id="A0A1G7SVG9"/>
<dbReference type="InterPro" id="IPR009742">
    <property type="entry name" value="Curlin_rpt"/>
</dbReference>
<accession>A0A1G7SVG9</accession>
<evidence type="ECO:0000313" key="5">
    <source>
        <dbReference type="Proteomes" id="UP000199495"/>
    </source>
</evidence>
<reference evidence="4 5" key="1">
    <citation type="submission" date="2016-10" db="EMBL/GenBank/DDBJ databases">
        <authorList>
            <person name="de Groot N.N."/>
        </authorList>
    </citation>
    <scope>NUCLEOTIDE SEQUENCE [LARGE SCALE GENOMIC DNA]</scope>
    <source>
        <strain evidence="4 5">CGMCC 1.10267</strain>
    </source>
</reference>